<organism evidence="1 2">
    <name type="scientific">Trifolium medium</name>
    <dbReference type="NCBI Taxonomy" id="97028"/>
    <lineage>
        <taxon>Eukaryota</taxon>
        <taxon>Viridiplantae</taxon>
        <taxon>Streptophyta</taxon>
        <taxon>Embryophyta</taxon>
        <taxon>Tracheophyta</taxon>
        <taxon>Spermatophyta</taxon>
        <taxon>Magnoliopsida</taxon>
        <taxon>eudicotyledons</taxon>
        <taxon>Gunneridae</taxon>
        <taxon>Pentapetalae</taxon>
        <taxon>rosids</taxon>
        <taxon>fabids</taxon>
        <taxon>Fabales</taxon>
        <taxon>Fabaceae</taxon>
        <taxon>Papilionoideae</taxon>
        <taxon>50 kb inversion clade</taxon>
        <taxon>NPAAA clade</taxon>
        <taxon>Hologalegina</taxon>
        <taxon>IRL clade</taxon>
        <taxon>Trifolieae</taxon>
        <taxon>Trifolium</taxon>
    </lineage>
</organism>
<comment type="caution">
    <text evidence="1">The sequence shown here is derived from an EMBL/GenBank/DDBJ whole genome shotgun (WGS) entry which is preliminary data.</text>
</comment>
<dbReference type="Proteomes" id="UP000265520">
    <property type="component" value="Unassembled WGS sequence"/>
</dbReference>
<accession>A0A392VHR8</accession>
<dbReference type="PANTHER" id="PTHR47481:SF10">
    <property type="entry name" value="COPIA-LIKE POLYPROTEIN_RETROTRANSPOSON"/>
    <property type="match status" value="1"/>
</dbReference>
<protein>
    <submittedName>
        <fullName evidence="1">Retrovirus-related Pol polyprotein from transposon TNT 1-94</fullName>
    </submittedName>
</protein>
<dbReference type="PANTHER" id="PTHR47481">
    <property type="match status" value="1"/>
</dbReference>
<proteinExistence type="predicted"/>
<name>A0A392VHR8_9FABA</name>
<dbReference type="AlphaFoldDB" id="A0A392VHR8"/>
<keyword evidence="2" id="KW-1185">Reference proteome</keyword>
<evidence type="ECO:0000313" key="1">
    <source>
        <dbReference type="EMBL" id="MCI87944.1"/>
    </source>
</evidence>
<dbReference type="Pfam" id="PF14223">
    <property type="entry name" value="Retrotran_gag_2"/>
    <property type="match status" value="1"/>
</dbReference>
<sequence>MEQFSDASSYYQHIKSLSNQLSNVGAPVSNERMVLQLVSSLSDAYATVGSQIRHSEILPP</sequence>
<feature type="non-terminal residue" evidence="1">
    <location>
        <position position="60"/>
    </location>
</feature>
<reference evidence="1 2" key="1">
    <citation type="journal article" date="2018" name="Front. Plant Sci.">
        <title>Red Clover (Trifolium pratense) and Zigzag Clover (T. medium) - A Picture of Genomic Similarities and Differences.</title>
        <authorList>
            <person name="Dluhosova J."/>
            <person name="Istvanek J."/>
            <person name="Nedelnik J."/>
            <person name="Repkova J."/>
        </authorList>
    </citation>
    <scope>NUCLEOTIDE SEQUENCE [LARGE SCALE GENOMIC DNA]</scope>
    <source>
        <strain evidence="2">cv. 10/8</strain>
        <tissue evidence="1">Leaf</tissue>
    </source>
</reference>
<dbReference type="EMBL" id="LXQA011179840">
    <property type="protein sequence ID" value="MCI87944.1"/>
    <property type="molecule type" value="Genomic_DNA"/>
</dbReference>
<evidence type="ECO:0000313" key="2">
    <source>
        <dbReference type="Proteomes" id="UP000265520"/>
    </source>
</evidence>